<keyword evidence="2" id="KW-1185">Reference proteome</keyword>
<dbReference type="Proteomes" id="UP001346869">
    <property type="component" value="Unassembled WGS sequence"/>
</dbReference>
<comment type="caution">
    <text evidence="1">The sequence shown here is derived from an EMBL/GenBank/DDBJ whole genome shotgun (WGS) entry which is preliminary data.</text>
</comment>
<dbReference type="AlphaFoldDB" id="A0AAN8ALS4"/>
<gene>
    <name evidence="1" type="ORF">PBY51_022325</name>
</gene>
<protein>
    <submittedName>
        <fullName evidence="1">Uncharacterized protein</fullName>
    </submittedName>
</protein>
<evidence type="ECO:0000313" key="1">
    <source>
        <dbReference type="EMBL" id="KAK5860879.1"/>
    </source>
</evidence>
<proteinExistence type="predicted"/>
<reference evidence="1 2" key="2">
    <citation type="journal article" date="2023" name="Mol. Biol. Evol.">
        <title>Genomics of Secondarily Temperate Adaptation in the Only Non-Antarctic Icefish.</title>
        <authorList>
            <person name="Rivera-Colon A.G."/>
            <person name="Rayamajhi N."/>
            <person name="Minhas B.F."/>
            <person name="Madrigal G."/>
            <person name="Bilyk K.T."/>
            <person name="Yoon V."/>
            <person name="Hune M."/>
            <person name="Gregory S."/>
            <person name="Cheng C.H.C."/>
            <person name="Catchen J.M."/>
        </authorList>
    </citation>
    <scope>NUCLEOTIDE SEQUENCE [LARGE SCALE GENOMIC DNA]</scope>
    <source>
        <strain evidence="1">JMC-PN-2008</strain>
    </source>
</reference>
<evidence type="ECO:0000313" key="2">
    <source>
        <dbReference type="Proteomes" id="UP001346869"/>
    </source>
</evidence>
<name>A0AAN8ALS4_ELEMC</name>
<accession>A0AAN8ALS4</accession>
<sequence length="66" mass="7475">MMDRRRALTIPFNVDKNNLVENPLEISMPCFSPKCGKLGRQVSWTAFAGCKRKHRDSQHRNGSTAA</sequence>
<dbReference type="EMBL" id="JAUZQC010000013">
    <property type="protein sequence ID" value="KAK5860879.1"/>
    <property type="molecule type" value="Genomic_DNA"/>
</dbReference>
<reference evidence="1 2" key="1">
    <citation type="journal article" date="2023" name="Genes (Basel)">
        <title>Chromosome-Level Genome Assembly and Circadian Gene Repertoire of the Patagonia Blennie Eleginops maclovinus-The Closest Ancestral Proxy of Antarctic Cryonotothenioids.</title>
        <authorList>
            <person name="Cheng C.C."/>
            <person name="Rivera-Colon A.G."/>
            <person name="Minhas B.F."/>
            <person name="Wilson L."/>
            <person name="Rayamajhi N."/>
            <person name="Vargas-Chacoff L."/>
            <person name="Catchen J.M."/>
        </authorList>
    </citation>
    <scope>NUCLEOTIDE SEQUENCE [LARGE SCALE GENOMIC DNA]</scope>
    <source>
        <strain evidence="1">JMC-PN-2008</strain>
    </source>
</reference>
<organism evidence="1 2">
    <name type="scientific">Eleginops maclovinus</name>
    <name type="common">Patagonian blennie</name>
    <name type="synonym">Eleginus maclovinus</name>
    <dbReference type="NCBI Taxonomy" id="56733"/>
    <lineage>
        <taxon>Eukaryota</taxon>
        <taxon>Metazoa</taxon>
        <taxon>Chordata</taxon>
        <taxon>Craniata</taxon>
        <taxon>Vertebrata</taxon>
        <taxon>Euteleostomi</taxon>
        <taxon>Actinopterygii</taxon>
        <taxon>Neopterygii</taxon>
        <taxon>Teleostei</taxon>
        <taxon>Neoteleostei</taxon>
        <taxon>Acanthomorphata</taxon>
        <taxon>Eupercaria</taxon>
        <taxon>Perciformes</taxon>
        <taxon>Notothenioidei</taxon>
        <taxon>Eleginopidae</taxon>
        <taxon>Eleginops</taxon>
    </lineage>
</organism>